<dbReference type="GO" id="GO:0003700">
    <property type="term" value="F:DNA-binding transcription factor activity"/>
    <property type="evidence" value="ECO:0007669"/>
    <property type="project" value="InterPro"/>
</dbReference>
<dbReference type="EMBL" id="BDDD01000454">
    <property type="protein sequence ID" value="GAV66085.1"/>
    <property type="molecule type" value="Genomic_DNA"/>
</dbReference>
<organism evidence="10 11">
    <name type="scientific">Cephalotus follicularis</name>
    <name type="common">Albany pitcher plant</name>
    <dbReference type="NCBI Taxonomy" id="3775"/>
    <lineage>
        <taxon>Eukaryota</taxon>
        <taxon>Viridiplantae</taxon>
        <taxon>Streptophyta</taxon>
        <taxon>Embryophyta</taxon>
        <taxon>Tracheophyta</taxon>
        <taxon>Spermatophyta</taxon>
        <taxon>Magnoliopsida</taxon>
        <taxon>eudicotyledons</taxon>
        <taxon>Gunneridae</taxon>
        <taxon>Pentapetalae</taxon>
        <taxon>rosids</taxon>
        <taxon>fabids</taxon>
        <taxon>Oxalidales</taxon>
        <taxon>Cephalotaceae</taxon>
        <taxon>Cephalotus</taxon>
    </lineage>
</organism>
<keyword evidence="6" id="KW-0539">Nucleus</keyword>
<dbReference type="InterPro" id="IPR045314">
    <property type="entry name" value="bZIP_plant_GBF1"/>
</dbReference>
<keyword evidence="11" id="KW-1185">Reference proteome</keyword>
<keyword evidence="7" id="KW-0175">Coiled coil</keyword>
<dbReference type="SUPFAM" id="SSF57959">
    <property type="entry name" value="Leucine zipper domain"/>
    <property type="match status" value="1"/>
</dbReference>
<evidence type="ECO:0000256" key="3">
    <source>
        <dbReference type="ARBA" id="ARBA00023015"/>
    </source>
</evidence>
<dbReference type="SMART" id="SM00338">
    <property type="entry name" value="BRLZ"/>
    <property type="match status" value="1"/>
</dbReference>
<protein>
    <submittedName>
        <fullName evidence="10">BZIP_1 domain-containing protein</fullName>
    </submittedName>
</protein>
<evidence type="ECO:0000256" key="5">
    <source>
        <dbReference type="ARBA" id="ARBA00023163"/>
    </source>
</evidence>
<dbReference type="InterPro" id="IPR044827">
    <property type="entry name" value="GBF-like"/>
</dbReference>
<name>A0A1Q3BDU1_CEPFO</name>
<evidence type="ECO:0000256" key="2">
    <source>
        <dbReference type="ARBA" id="ARBA00007163"/>
    </source>
</evidence>
<feature type="compositionally biased region" description="Basic and acidic residues" evidence="8">
    <location>
        <begin position="106"/>
        <end position="117"/>
    </location>
</feature>
<dbReference type="STRING" id="3775.A0A1Q3BDU1"/>
<dbReference type="OrthoDB" id="1928614at2759"/>
<keyword evidence="5" id="KW-0804">Transcription</keyword>
<evidence type="ECO:0000313" key="10">
    <source>
        <dbReference type="EMBL" id="GAV66085.1"/>
    </source>
</evidence>
<reference evidence="11" key="1">
    <citation type="submission" date="2016-04" db="EMBL/GenBank/DDBJ databases">
        <title>Cephalotus genome sequencing.</title>
        <authorList>
            <person name="Fukushima K."/>
            <person name="Hasebe M."/>
            <person name="Fang X."/>
        </authorList>
    </citation>
    <scope>NUCLEOTIDE SEQUENCE [LARGE SCALE GENOMIC DNA]</scope>
    <source>
        <strain evidence="11">cv. St1</strain>
    </source>
</reference>
<comment type="subcellular location">
    <subcellularLocation>
        <location evidence="1">Nucleus</location>
    </subcellularLocation>
</comment>
<dbReference type="Pfam" id="PF00170">
    <property type="entry name" value="bZIP_1"/>
    <property type="match status" value="1"/>
</dbReference>
<feature type="coiled-coil region" evidence="7">
    <location>
        <begin position="159"/>
        <end position="224"/>
    </location>
</feature>
<evidence type="ECO:0000256" key="7">
    <source>
        <dbReference type="SAM" id="Coils"/>
    </source>
</evidence>
<evidence type="ECO:0000256" key="6">
    <source>
        <dbReference type="ARBA" id="ARBA00023242"/>
    </source>
</evidence>
<evidence type="ECO:0000256" key="1">
    <source>
        <dbReference type="ARBA" id="ARBA00004123"/>
    </source>
</evidence>
<dbReference type="Proteomes" id="UP000187406">
    <property type="component" value="Unassembled WGS sequence"/>
</dbReference>
<dbReference type="GO" id="GO:0043565">
    <property type="term" value="F:sequence-specific DNA binding"/>
    <property type="evidence" value="ECO:0007669"/>
    <property type="project" value="InterPro"/>
</dbReference>
<comment type="similarity">
    <text evidence="2">Belongs to the bZIP family.</text>
</comment>
<keyword evidence="3" id="KW-0805">Transcription regulation</keyword>
<accession>A0A1Q3BDU1</accession>
<evidence type="ECO:0000256" key="8">
    <source>
        <dbReference type="SAM" id="MobiDB-lite"/>
    </source>
</evidence>
<dbReference type="PROSITE" id="PS51257">
    <property type="entry name" value="PROKAR_LIPOPROTEIN"/>
    <property type="match status" value="1"/>
</dbReference>
<feature type="region of interest" description="Disordered" evidence="8">
    <location>
        <begin position="90"/>
        <end position="117"/>
    </location>
</feature>
<evidence type="ECO:0000313" key="11">
    <source>
        <dbReference type="Proteomes" id="UP000187406"/>
    </source>
</evidence>
<dbReference type="InterPro" id="IPR004827">
    <property type="entry name" value="bZIP"/>
</dbReference>
<evidence type="ECO:0000259" key="9">
    <source>
        <dbReference type="PROSITE" id="PS50217"/>
    </source>
</evidence>
<dbReference type="GO" id="GO:0005634">
    <property type="term" value="C:nucleus"/>
    <property type="evidence" value="ECO:0007669"/>
    <property type="project" value="UniProtKB-SubCell"/>
</dbReference>
<dbReference type="FunCoup" id="A0A1Q3BDU1">
    <property type="interactions" value="301"/>
</dbReference>
<dbReference type="CDD" id="cd14702">
    <property type="entry name" value="bZIP_plant_GBF1"/>
    <property type="match status" value="1"/>
</dbReference>
<dbReference type="InterPro" id="IPR046347">
    <property type="entry name" value="bZIP_sf"/>
</dbReference>
<dbReference type="PANTHER" id="PTHR45967">
    <property type="entry name" value="G-BOX-BINDING FACTOR 3-RELATED"/>
    <property type="match status" value="1"/>
</dbReference>
<feature type="region of interest" description="Disordered" evidence="8">
    <location>
        <begin position="41"/>
        <end position="75"/>
    </location>
</feature>
<evidence type="ECO:0000256" key="4">
    <source>
        <dbReference type="ARBA" id="ARBA00023125"/>
    </source>
</evidence>
<dbReference type="PANTHER" id="PTHR45967:SF28">
    <property type="entry name" value="BASIC-LEUCINE ZIPPER (BZIP) TRANSCRIPTION FACTOR FAMILY PROTEIN"/>
    <property type="match status" value="1"/>
</dbReference>
<comment type="caution">
    <text evidence="10">The sequence shown here is derived from an EMBL/GenBank/DDBJ whole genome shotgun (WGS) entry which is preliminary data.</text>
</comment>
<dbReference type="PROSITE" id="PS50217">
    <property type="entry name" value="BZIP"/>
    <property type="match status" value="1"/>
</dbReference>
<sequence length="503" mass="56037">MERCCSAVSSASSSAGCAEDRTVMEAAEALADLAHLAMRESAGDSAASWGSKGKRAAKRVSSESPPLDSAFNSVDSNHFDSLARSSDIAEDRAEVDQRQQMICNDTKTKPVKVEQDAESLRRISISATRQTATGGSRSRQNLTEAEKEARRIHRILANRESARQTIRRRQALCEELSRKAAYLTWENENLKKKKELALKDYQSLEETNKQLKAQMAKAIKAEMEENPGELKSAHVEVSASQSMNYPLLLYNQHPFLPLCWPSIQSSNTVQSQYEHQTAAAFPPSTPSQNTCDLKYCMEQKDGVNNSEPITQLYLMPCPWFYPLPDHRNGLHPHSSFGVRHLQDETSLNNQYSSSSTLRTVAHAEHHHFSCPIKVKAETFNSTEARLANDVNEAVFDSPSDKGGEYVGTHHNQMIPRLAPGNSAGPSCTVKHETCHRLYCTPSTGSTSIKAGHDIISFPEKDPELPNHPGKKMTNAHAAAEARKRRKELTKLKNLHSRKCRMHY</sequence>
<dbReference type="InParanoid" id="A0A1Q3BDU1"/>
<proteinExistence type="inferred from homology"/>
<dbReference type="AlphaFoldDB" id="A0A1Q3BDU1"/>
<keyword evidence="4" id="KW-0238">DNA-binding</keyword>
<feature type="domain" description="BZIP" evidence="9">
    <location>
        <begin position="148"/>
        <end position="211"/>
    </location>
</feature>
<gene>
    <name evidence="10" type="ORF">CFOL_v3_09595</name>
</gene>